<dbReference type="InterPro" id="IPR038740">
    <property type="entry name" value="BioF2-like_GNAT_dom"/>
</dbReference>
<feature type="domain" description="BioF2-like acetyltransferase" evidence="1">
    <location>
        <begin position="185"/>
        <end position="331"/>
    </location>
</feature>
<dbReference type="EMBL" id="JADIKD010000009">
    <property type="protein sequence ID" value="MFK2917434.1"/>
    <property type="molecule type" value="Genomic_DNA"/>
</dbReference>
<evidence type="ECO:0000259" key="1">
    <source>
        <dbReference type="Pfam" id="PF13480"/>
    </source>
</evidence>
<reference evidence="2 3" key="1">
    <citation type="submission" date="2020-10" db="EMBL/GenBank/DDBJ databases">
        <title>Phylogeny of dyella-like bacteria.</title>
        <authorList>
            <person name="Fu J."/>
        </authorList>
    </citation>
    <scope>NUCLEOTIDE SEQUENCE [LARGE SCALE GENOMIC DNA]</scope>
    <source>
        <strain evidence="2 3">BB4</strain>
    </source>
</reference>
<comment type="caution">
    <text evidence="2">The sequence shown here is derived from an EMBL/GenBank/DDBJ whole genome shotgun (WGS) entry which is preliminary data.</text>
</comment>
<evidence type="ECO:0000313" key="2">
    <source>
        <dbReference type="EMBL" id="MFK2917434.1"/>
    </source>
</evidence>
<dbReference type="RefSeq" id="WP_379985118.1">
    <property type="nucleotide sequence ID" value="NZ_JADIKD010000009.1"/>
</dbReference>
<protein>
    <submittedName>
        <fullName evidence="2">GNAT family N-acetyltransferase</fullName>
    </submittedName>
</protein>
<keyword evidence="3" id="KW-1185">Reference proteome</keyword>
<gene>
    <name evidence="2" type="ORF">ISS97_09170</name>
</gene>
<accession>A0ABW8K7K0</accession>
<dbReference type="InterPro" id="IPR016181">
    <property type="entry name" value="Acyl_CoA_acyltransferase"/>
</dbReference>
<name>A0ABW8K7K0_9GAMM</name>
<proteinExistence type="predicted"/>
<evidence type="ECO:0000313" key="3">
    <source>
        <dbReference type="Proteomes" id="UP001620408"/>
    </source>
</evidence>
<organism evidence="2 3">
    <name type="scientific">Dyella koreensis</name>
    <dbReference type="NCBI Taxonomy" id="311235"/>
    <lineage>
        <taxon>Bacteria</taxon>
        <taxon>Pseudomonadati</taxon>
        <taxon>Pseudomonadota</taxon>
        <taxon>Gammaproteobacteria</taxon>
        <taxon>Lysobacterales</taxon>
        <taxon>Rhodanobacteraceae</taxon>
        <taxon>Dyella</taxon>
    </lineage>
</organism>
<dbReference type="Proteomes" id="UP001620408">
    <property type="component" value="Unassembled WGS sequence"/>
</dbReference>
<sequence length="375" mass="41930">MTLPRPACVVLDTADAVRHLRDELARVAERPGAASSIVQHPDWLLFELESRNGAATPYVVVASGDNGKPIGYAPFVVEHHHARIAVGDRRVPIYQGRALRLLGAGVVASLHDRPAAEAAIAEALKRDRSIHVLRIRETELPNTLAHAVSTGPAHFTTVQANLLDQINWTIEPQESLSAYLAGLGSKRRNDLTRRLRNVYKKLGEQAQLRIVDTPEQVDDYCALMNQVYARSWHADAVAIDWALPARRALFRQLASERRLIGHLLMLGEQPIAYVHGYRLGGRYLLDDTGYDEAFAAHGVGSALVFQAIQDLLERYPGEVIDFGYGDNQYKRVLANRHVPCGALYMVRGAEARLRFGMIAPLRWVYRGMRRAMRRE</sequence>
<dbReference type="SUPFAM" id="SSF55729">
    <property type="entry name" value="Acyl-CoA N-acyltransferases (Nat)"/>
    <property type="match status" value="1"/>
</dbReference>
<dbReference type="Pfam" id="PF13480">
    <property type="entry name" value="Acetyltransf_6"/>
    <property type="match status" value="1"/>
</dbReference>
<dbReference type="Gene3D" id="3.40.630.30">
    <property type="match status" value="1"/>
</dbReference>